<keyword evidence="4 6" id="KW-0413">Isomerase</keyword>
<feature type="domain" description="Cobalamin biosynthesis precorrin-8X methylmutase CobH/CbiC" evidence="5">
    <location>
        <begin position="298"/>
        <end position="492"/>
    </location>
</feature>
<evidence type="ECO:0000256" key="1">
    <source>
        <dbReference type="ARBA" id="ARBA00004953"/>
    </source>
</evidence>
<proteinExistence type="inferred from homology"/>
<dbReference type="Pfam" id="PF02570">
    <property type="entry name" value="CbiC"/>
    <property type="match status" value="1"/>
</dbReference>
<keyword evidence="7" id="KW-1185">Reference proteome</keyword>
<accession>B9JXB6</accession>
<dbReference type="PANTHER" id="PTHR43588">
    <property type="entry name" value="COBALT-PRECORRIN-8 METHYLMUTASE"/>
    <property type="match status" value="1"/>
</dbReference>
<comment type="similarity">
    <text evidence="2">Belongs to the CobH/CbiC family.</text>
</comment>
<evidence type="ECO:0000259" key="5">
    <source>
        <dbReference type="Pfam" id="PF02570"/>
    </source>
</evidence>
<name>B9JXB6_ALLAM</name>
<dbReference type="GO" id="GO:0016993">
    <property type="term" value="F:precorrin-8X methylmutase activity"/>
    <property type="evidence" value="ECO:0007669"/>
    <property type="project" value="InterPro"/>
</dbReference>
<dbReference type="PANTHER" id="PTHR43588:SF1">
    <property type="entry name" value="COBALT-PRECORRIN-8 METHYLMUTASE"/>
    <property type="match status" value="1"/>
</dbReference>
<dbReference type="EMBL" id="CP000633">
    <property type="protein sequence ID" value="ACM36894.1"/>
    <property type="molecule type" value="Genomic_DNA"/>
</dbReference>
<protein>
    <submittedName>
        <fullName evidence="6">Precorrin isomerase</fullName>
    </submittedName>
</protein>
<gene>
    <name evidence="6" type="primary">cobH</name>
    <name evidence="6" type="ordered locus">Avi_2639</name>
</gene>
<keyword evidence="3" id="KW-0169">Cobalamin biosynthesis</keyword>
<reference evidence="6 7" key="1">
    <citation type="journal article" date="2009" name="J. Bacteriol.">
        <title>Genome sequences of three Agrobacterium biovars help elucidate the evolution of multichromosome genomes in bacteria.</title>
        <authorList>
            <person name="Slater S.C."/>
            <person name="Goldman B.S."/>
            <person name="Goodner B."/>
            <person name="Setubal J.C."/>
            <person name="Farrand S.K."/>
            <person name="Nester E.W."/>
            <person name="Burr T.J."/>
            <person name="Banta L."/>
            <person name="Dickerman A.W."/>
            <person name="Paulsen I."/>
            <person name="Otten L."/>
            <person name="Suen G."/>
            <person name="Welch R."/>
            <person name="Almeida N.F."/>
            <person name="Arnold F."/>
            <person name="Burton O.T."/>
            <person name="Du Z."/>
            <person name="Ewing A."/>
            <person name="Godsy E."/>
            <person name="Heisel S."/>
            <person name="Houmiel K.L."/>
            <person name="Jhaveri J."/>
            <person name="Lu J."/>
            <person name="Miller N.M."/>
            <person name="Norton S."/>
            <person name="Chen Q."/>
            <person name="Phoolcharoen W."/>
            <person name="Ohlin V."/>
            <person name="Ondrusek D."/>
            <person name="Pride N."/>
            <person name="Stricklin S.L."/>
            <person name="Sun J."/>
            <person name="Wheeler C."/>
            <person name="Wilson L."/>
            <person name="Zhu H."/>
            <person name="Wood D.W."/>
        </authorList>
    </citation>
    <scope>NUCLEOTIDE SEQUENCE [LARGE SCALE GENOMIC DNA]</scope>
    <source>
        <strain evidence="7">S4 / ATCC BAA-846</strain>
    </source>
</reference>
<dbReference type="HOGENOM" id="CLU_038807_0_0_5"/>
<dbReference type="Proteomes" id="UP000001596">
    <property type="component" value="Chromosome 1"/>
</dbReference>
<dbReference type="AlphaFoldDB" id="B9JXB6"/>
<evidence type="ECO:0000256" key="2">
    <source>
        <dbReference type="ARBA" id="ARBA00009774"/>
    </source>
</evidence>
<dbReference type="GO" id="GO:0009236">
    <property type="term" value="P:cobalamin biosynthetic process"/>
    <property type="evidence" value="ECO:0007669"/>
    <property type="project" value="UniProtKB-UniPathway"/>
</dbReference>
<dbReference type="eggNOG" id="COG2082">
    <property type="taxonomic scope" value="Bacteria"/>
</dbReference>
<sequence>MARFEAVVSDALAADKRLLAGFDFAFGYPTGTAERVTGEPGWQGLWRAIAREIEDGADNANNRFALAARWNRDYFARELRFWGRPQALDLDGLSATKPPTPTSAPFTMRLAERHARGAKSVWQLAYAGSVGSQSLLGIARLSRFLDGHPNRDKIAVWPFETGFTAGNAEKRDGAFRRLDGHPGSSSGNHHVVLAEIYPSLFSLGDHETEVKDAAQVRRVARAFAGFDAAGMLGRLFERPGMLSDEEIDVTTQEEGWVLGIGHEDLAATAAELPLGEPDDATEDVRQIPALDYIRQPAEIYRQSFETIRREANLDRFPAVMQPLVIRLIHACGMIDLADDIVFSQGAFEAGAAALAAGAPILCDAEMVRHGIIRSLLPVENEVICLINDVRVRPLAAWAGNTRSAAQVNLWAGQLEGAVVAIGNAPTALFRLLELLDQGAPKPALILGLPVGFVGAAESKAELAANSRGVPFIAVQGRRGGSAMASAAVNALAGGLGAND</sequence>
<dbReference type="InterPro" id="IPR036588">
    <property type="entry name" value="CobH/CbiC_sf"/>
</dbReference>
<dbReference type="SUPFAM" id="SSF63965">
    <property type="entry name" value="Precorrin-8X methylmutase CbiC/CobH"/>
    <property type="match status" value="1"/>
</dbReference>
<evidence type="ECO:0000313" key="7">
    <source>
        <dbReference type="Proteomes" id="UP000001596"/>
    </source>
</evidence>
<dbReference type="NCBIfam" id="NF006136">
    <property type="entry name" value="PRK08285.1"/>
    <property type="match status" value="1"/>
</dbReference>
<dbReference type="UniPathway" id="UPA00148"/>
<dbReference type="KEGG" id="avi:Avi_2639"/>
<organism evidence="6 7">
    <name type="scientific">Allorhizobium ampelinum (strain ATCC BAA-846 / DSM 112012 / S4)</name>
    <name type="common">Agrobacterium vitis (strain S4)</name>
    <dbReference type="NCBI Taxonomy" id="311402"/>
    <lineage>
        <taxon>Bacteria</taxon>
        <taxon>Pseudomonadati</taxon>
        <taxon>Pseudomonadota</taxon>
        <taxon>Alphaproteobacteria</taxon>
        <taxon>Hyphomicrobiales</taxon>
        <taxon>Rhizobiaceae</taxon>
        <taxon>Rhizobium/Agrobacterium group</taxon>
        <taxon>Allorhizobium</taxon>
        <taxon>Allorhizobium ampelinum</taxon>
    </lineage>
</organism>
<evidence type="ECO:0000256" key="3">
    <source>
        <dbReference type="ARBA" id="ARBA00022573"/>
    </source>
</evidence>
<evidence type="ECO:0000313" key="6">
    <source>
        <dbReference type="EMBL" id="ACM36894.1"/>
    </source>
</evidence>
<evidence type="ECO:0000256" key="4">
    <source>
        <dbReference type="ARBA" id="ARBA00023235"/>
    </source>
</evidence>
<dbReference type="Gene3D" id="3.40.50.10230">
    <property type="entry name" value="Cobalamin biosynthesis CobH/CbiC, precorrin-8X methylmutase"/>
    <property type="match status" value="1"/>
</dbReference>
<comment type="pathway">
    <text evidence="1">Cofactor biosynthesis; adenosylcobalamin biosynthesis.</text>
</comment>
<dbReference type="InterPro" id="IPR003722">
    <property type="entry name" value="Cbl_synth_CobH/CbiC"/>
</dbReference>
<dbReference type="STRING" id="311402.Avi_2639"/>